<evidence type="ECO:0000256" key="4">
    <source>
        <dbReference type="ARBA" id="ARBA00023284"/>
    </source>
</evidence>
<evidence type="ECO:0000256" key="2">
    <source>
        <dbReference type="ARBA" id="ARBA00023002"/>
    </source>
</evidence>
<feature type="domain" description="Thioredoxin" evidence="6">
    <location>
        <begin position="21"/>
        <end position="252"/>
    </location>
</feature>
<dbReference type="Gene3D" id="3.40.30.10">
    <property type="entry name" value="Glutaredoxin"/>
    <property type="match status" value="1"/>
</dbReference>
<dbReference type="InterPro" id="IPR013766">
    <property type="entry name" value="Thioredoxin_domain"/>
</dbReference>
<accession>A0A068SNW5</accession>
<dbReference type="SUPFAM" id="SSF52833">
    <property type="entry name" value="Thioredoxin-like"/>
    <property type="match status" value="1"/>
</dbReference>
<proteinExistence type="predicted"/>
<dbReference type="PATRIC" id="fig|1028800.3.peg.1287"/>
<dbReference type="RefSeq" id="WP_038585795.1">
    <property type="nucleotide sequence ID" value="NZ_HG938353.1"/>
</dbReference>
<evidence type="ECO:0000313" key="8">
    <source>
        <dbReference type="Proteomes" id="UP000028181"/>
    </source>
</evidence>
<evidence type="ECO:0000259" key="6">
    <source>
        <dbReference type="PROSITE" id="PS51352"/>
    </source>
</evidence>
<sequence>MTRLFKTPVFKTLAASSMLALALSAAAPAAALDDQQKKEMGEFIRQYLIQNPEVLVEVQNALETKQQTQRVEQSTKAIADNKQAIFSSPTDITLGNPKGDVTVVEFFDYNCGYCKRALSDMDDILSKDKNVRFILKEFPILGPDSLAAHRVANAVRLLAPEKYAKFHRELLGGKPHASEATAIAVAGALGVKEAAIRKSMADEPNDDLVRDAYRLANAIGITGTPTYVVADEAVFGAVGLDTIEQKVANVRACGKATC</sequence>
<feature type="signal peptide" evidence="5">
    <location>
        <begin position="1"/>
        <end position="31"/>
    </location>
</feature>
<evidence type="ECO:0000256" key="3">
    <source>
        <dbReference type="ARBA" id="ARBA00023157"/>
    </source>
</evidence>
<dbReference type="Pfam" id="PF18312">
    <property type="entry name" value="ScsC_N"/>
    <property type="match status" value="1"/>
</dbReference>
<dbReference type="Proteomes" id="UP000028181">
    <property type="component" value="Chromosome I"/>
</dbReference>
<dbReference type="CDD" id="cd03023">
    <property type="entry name" value="DsbA_Com1_like"/>
    <property type="match status" value="1"/>
</dbReference>
<evidence type="ECO:0000313" key="7">
    <source>
        <dbReference type="EMBL" id="CDN47456.1"/>
    </source>
</evidence>
<dbReference type="InterPro" id="IPR001853">
    <property type="entry name" value="DSBA-like_thioredoxin_dom"/>
</dbReference>
<protein>
    <submittedName>
        <fullName evidence="7">27 kDa outer membrane protein, putative</fullName>
    </submittedName>
</protein>
<dbReference type="PANTHER" id="PTHR13887:SF14">
    <property type="entry name" value="DISULFIDE BOND FORMATION PROTEIN D"/>
    <property type="match status" value="1"/>
</dbReference>
<keyword evidence="8" id="KW-1185">Reference proteome</keyword>
<organism evidence="7 8">
    <name type="scientific">Neorhizobium galegae bv. orientalis str. HAMBI 540</name>
    <dbReference type="NCBI Taxonomy" id="1028800"/>
    <lineage>
        <taxon>Bacteria</taxon>
        <taxon>Pseudomonadati</taxon>
        <taxon>Pseudomonadota</taxon>
        <taxon>Alphaproteobacteria</taxon>
        <taxon>Hyphomicrobiales</taxon>
        <taxon>Rhizobiaceae</taxon>
        <taxon>Rhizobium/Agrobacterium group</taxon>
        <taxon>Neorhizobium</taxon>
    </lineage>
</organism>
<evidence type="ECO:0000256" key="5">
    <source>
        <dbReference type="SAM" id="SignalP"/>
    </source>
</evidence>
<dbReference type="PROSITE" id="PS51352">
    <property type="entry name" value="THIOREDOXIN_2"/>
    <property type="match status" value="1"/>
</dbReference>
<dbReference type="HOGENOM" id="CLU_000288_47_4_5"/>
<dbReference type="GeneID" id="24256717"/>
<dbReference type="Pfam" id="PF01323">
    <property type="entry name" value="DSBA"/>
    <property type="match status" value="1"/>
</dbReference>
<dbReference type="AlphaFoldDB" id="A0A068SNW5"/>
<reference evidence="8" key="1">
    <citation type="journal article" date="2014" name="BMC Genomics">
        <title>Genome sequencing of two Neorhizobium galegae strains reveals a noeT gene responsible for the unusual acetylation of the nodulation factors.</title>
        <authorList>
            <person name="Osterman J."/>
            <person name="Marsh J."/>
            <person name="Laine P.K."/>
            <person name="Zeng Z."/>
            <person name="Alatalo E."/>
            <person name="Sullivan J.T."/>
            <person name="Young J.P."/>
            <person name="Thomas-Oates J."/>
            <person name="Paulin L."/>
            <person name="Lindstrom K."/>
        </authorList>
    </citation>
    <scope>NUCLEOTIDE SEQUENCE [LARGE SCALE GENOMIC DNA]</scope>
    <source>
        <strain evidence="8">HAMBI 540</strain>
    </source>
</reference>
<dbReference type="EMBL" id="HG938353">
    <property type="protein sequence ID" value="CDN47456.1"/>
    <property type="molecule type" value="Genomic_DNA"/>
</dbReference>
<dbReference type="OrthoDB" id="9780147at2"/>
<dbReference type="InterPro" id="IPR041205">
    <property type="entry name" value="ScsC_N"/>
</dbReference>
<evidence type="ECO:0000256" key="1">
    <source>
        <dbReference type="ARBA" id="ARBA00022729"/>
    </source>
</evidence>
<dbReference type="GO" id="GO:0016491">
    <property type="term" value="F:oxidoreductase activity"/>
    <property type="evidence" value="ECO:0007669"/>
    <property type="project" value="UniProtKB-KW"/>
</dbReference>
<dbReference type="InterPro" id="IPR036249">
    <property type="entry name" value="Thioredoxin-like_sf"/>
</dbReference>
<dbReference type="PANTHER" id="PTHR13887">
    <property type="entry name" value="GLUTATHIONE S-TRANSFERASE KAPPA"/>
    <property type="match status" value="1"/>
</dbReference>
<dbReference type="eggNOG" id="COG1651">
    <property type="taxonomic scope" value="Bacteria"/>
</dbReference>
<keyword evidence="3" id="KW-1015">Disulfide bond</keyword>
<gene>
    <name evidence="7" type="ORF">RG540_CH12720</name>
</gene>
<keyword evidence="1 5" id="KW-0732">Signal</keyword>
<keyword evidence="4" id="KW-0676">Redox-active center</keyword>
<keyword evidence="2" id="KW-0560">Oxidoreductase</keyword>
<name>A0A068SNW5_NEOGA</name>
<dbReference type="KEGG" id="ngg:RG540_CH12720"/>
<feature type="chain" id="PRO_5001653278" evidence="5">
    <location>
        <begin position="32"/>
        <end position="258"/>
    </location>
</feature>